<comment type="subcellular location">
    <subcellularLocation>
        <location evidence="1">Cell membrane</location>
        <topology evidence="1">Single-pass type II membrane protein</topology>
    </subcellularLocation>
    <subcellularLocation>
        <location evidence="3">Membrane</location>
        <topology evidence="3">Single-pass type II membrane protein</topology>
    </subcellularLocation>
</comment>
<dbReference type="Gene3D" id="3.40.50.1820">
    <property type="entry name" value="alpha/beta hydrolase"/>
    <property type="match status" value="1"/>
</dbReference>
<dbReference type="InterPro" id="IPR029058">
    <property type="entry name" value="AB_hydrolase_fold"/>
</dbReference>
<dbReference type="PANTHER" id="PTHR10962">
    <property type="entry name" value="INTEGRAL TRANSMEMBRANE PROTEIN 2"/>
    <property type="match status" value="1"/>
</dbReference>
<keyword evidence="2 3" id="KW-1003">Cell membrane</keyword>
<protein>
    <recommendedName>
        <fullName evidence="3">Integral membrane protein 2</fullName>
    </recommendedName>
</protein>
<evidence type="ECO:0000313" key="4">
    <source>
        <dbReference type="EMBL" id="CAK6965387.1"/>
    </source>
</evidence>
<dbReference type="GO" id="GO:0006508">
    <property type="term" value="P:proteolysis"/>
    <property type="evidence" value="ECO:0007669"/>
    <property type="project" value="InterPro"/>
</dbReference>
<comment type="similarity">
    <text evidence="3">Belongs to the ITM2 family.</text>
</comment>
<dbReference type="GO" id="GO:0001540">
    <property type="term" value="F:amyloid-beta binding"/>
    <property type="evidence" value="ECO:0007669"/>
    <property type="project" value="TreeGrafter"/>
</dbReference>
<keyword evidence="2 3" id="KW-0472">Membrane</keyword>
<organism evidence="4 5">
    <name type="scientific">Scomber scombrus</name>
    <name type="common">Atlantic mackerel</name>
    <name type="synonym">Scomber vernalis</name>
    <dbReference type="NCBI Taxonomy" id="13677"/>
    <lineage>
        <taxon>Eukaryota</taxon>
        <taxon>Metazoa</taxon>
        <taxon>Chordata</taxon>
        <taxon>Craniata</taxon>
        <taxon>Vertebrata</taxon>
        <taxon>Euteleostomi</taxon>
        <taxon>Actinopterygii</taxon>
        <taxon>Neopterygii</taxon>
        <taxon>Teleostei</taxon>
        <taxon>Neoteleostei</taxon>
        <taxon>Acanthomorphata</taxon>
        <taxon>Pelagiaria</taxon>
        <taxon>Scombriformes</taxon>
        <taxon>Scombridae</taxon>
        <taxon>Scomber</taxon>
    </lineage>
</organism>
<evidence type="ECO:0000256" key="1">
    <source>
        <dbReference type="ARBA" id="ARBA00004401"/>
    </source>
</evidence>
<keyword evidence="3" id="KW-0812">Transmembrane</keyword>
<dbReference type="Proteomes" id="UP001314229">
    <property type="component" value="Unassembled WGS sequence"/>
</dbReference>
<evidence type="ECO:0000256" key="3">
    <source>
        <dbReference type="RuleBase" id="RU367061"/>
    </source>
</evidence>
<sequence length="158" mass="17860">MMEVVKMLLSSTRLFILLLFLNFIDAGELMLTVTVTRFILADLAVFHEYISQSFNLSSKNTWISFGGSYSGALSAWFRGKKGTYLPQTYILHEEMVVTGNVHNMRQLGPFIYRLCNGKDTYRLNCRVSGSDKSWVKKGIEGINAANCCHQKFSTHGTN</sequence>
<comment type="caution">
    <text evidence="4">The sequence shown here is derived from an EMBL/GenBank/DDBJ whole genome shotgun (WGS) entry which is preliminary data.</text>
</comment>
<keyword evidence="3" id="KW-0735">Signal-anchor</keyword>
<proteinExistence type="inferred from homology"/>
<dbReference type="InterPro" id="IPR008758">
    <property type="entry name" value="Peptidase_S28"/>
</dbReference>
<dbReference type="InterPro" id="IPR040145">
    <property type="entry name" value="ITM2"/>
</dbReference>
<accession>A0AAV1P3P3</accession>
<dbReference type="AlphaFoldDB" id="A0AAV1P3P3"/>
<dbReference type="PANTHER" id="PTHR10962:SF5">
    <property type="entry name" value="INTEGRAL MEMBRANE PROTEIN 2C"/>
    <property type="match status" value="1"/>
</dbReference>
<dbReference type="EMBL" id="CAWUFR010000083">
    <property type="protein sequence ID" value="CAK6965387.1"/>
    <property type="molecule type" value="Genomic_DNA"/>
</dbReference>
<evidence type="ECO:0000256" key="2">
    <source>
        <dbReference type="ARBA" id="ARBA00022475"/>
    </source>
</evidence>
<dbReference type="GO" id="GO:0070062">
    <property type="term" value="C:extracellular exosome"/>
    <property type="evidence" value="ECO:0007669"/>
    <property type="project" value="TreeGrafter"/>
</dbReference>
<evidence type="ECO:0000313" key="5">
    <source>
        <dbReference type="Proteomes" id="UP001314229"/>
    </source>
</evidence>
<reference evidence="4 5" key="1">
    <citation type="submission" date="2024-01" db="EMBL/GenBank/DDBJ databases">
        <authorList>
            <person name="Alioto T."/>
            <person name="Alioto T."/>
            <person name="Gomez Garrido J."/>
        </authorList>
    </citation>
    <scope>NUCLEOTIDE SEQUENCE [LARGE SCALE GENOMIC DNA]</scope>
</reference>
<keyword evidence="5" id="KW-1185">Reference proteome</keyword>
<name>A0AAV1P3P3_SCOSC</name>
<gene>
    <name evidence="4" type="ORF">FSCOSCO3_A022234</name>
</gene>
<dbReference type="GO" id="GO:0005886">
    <property type="term" value="C:plasma membrane"/>
    <property type="evidence" value="ECO:0007669"/>
    <property type="project" value="UniProtKB-SubCell"/>
</dbReference>
<dbReference type="Pfam" id="PF05577">
    <property type="entry name" value="Peptidase_S28"/>
    <property type="match status" value="1"/>
</dbReference>
<dbReference type="GO" id="GO:0005794">
    <property type="term" value="C:Golgi apparatus"/>
    <property type="evidence" value="ECO:0007669"/>
    <property type="project" value="TreeGrafter"/>
</dbReference>
<dbReference type="GO" id="GO:0070008">
    <property type="term" value="F:serine-type exopeptidase activity"/>
    <property type="evidence" value="ECO:0007669"/>
    <property type="project" value="InterPro"/>
</dbReference>
<dbReference type="GO" id="GO:0042985">
    <property type="term" value="P:negative regulation of amyloid precursor protein biosynthetic process"/>
    <property type="evidence" value="ECO:0007669"/>
    <property type="project" value="TreeGrafter"/>
</dbReference>